<protein>
    <recommendedName>
        <fullName evidence="5">Type II secretion system protein</fullName>
    </recommendedName>
</protein>
<dbReference type="InterPro" id="IPR012902">
    <property type="entry name" value="N_methyl_site"/>
</dbReference>
<proteinExistence type="predicted"/>
<dbReference type="Pfam" id="PF07963">
    <property type="entry name" value="N_methyl"/>
    <property type="match status" value="1"/>
</dbReference>
<organism evidence="3 4">
    <name type="scientific">Rhodoferax aquaticus</name>
    <dbReference type="NCBI Taxonomy" id="2527691"/>
    <lineage>
        <taxon>Bacteria</taxon>
        <taxon>Pseudomonadati</taxon>
        <taxon>Pseudomonadota</taxon>
        <taxon>Betaproteobacteria</taxon>
        <taxon>Burkholderiales</taxon>
        <taxon>Comamonadaceae</taxon>
        <taxon>Rhodoferax</taxon>
    </lineage>
</organism>
<accession>A0A515EW70</accession>
<dbReference type="PROSITE" id="PS00409">
    <property type="entry name" value="PROKAR_NTER_METHYL"/>
    <property type="match status" value="1"/>
</dbReference>
<evidence type="ECO:0008006" key="5">
    <source>
        <dbReference type="Google" id="ProtNLM"/>
    </source>
</evidence>
<feature type="signal peptide" evidence="2">
    <location>
        <begin position="1"/>
        <end position="23"/>
    </location>
</feature>
<keyword evidence="4" id="KW-1185">Reference proteome</keyword>
<gene>
    <name evidence="3" type="ORF">EXZ61_21160</name>
</gene>
<evidence type="ECO:0000313" key="4">
    <source>
        <dbReference type="Proteomes" id="UP000317365"/>
    </source>
</evidence>
<evidence type="ECO:0000256" key="2">
    <source>
        <dbReference type="SAM" id="SignalP"/>
    </source>
</evidence>
<dbReference type="Proteomes" id="UP000317365">
    <property type="component" value="Chromosome"/>
</dbReference>
<feature type="chain" id="PRO_5021863628" description="Type II secretion system protein" evidence="2">
    <location>
        <begin position="24"/>
        <end position="243"/>
    </location>
</feature>
<reference evidence="4" key="1">
    <citation type="submission" date="2019-02" db="EMBL/GenBank/DDBJ databases">
        <title>Complete genome sequence of Rhodoferax sp. Gr-4.</title>
        <authorList>
            <person name="Jin L."/>
        </authorList>
    </citation>
    <scope>NUCLEOTIDE SEQUENCE [LARGE SCALE GENOMIC DNA]</scope>
    <source>
        <strain evidence="4">Gr-4</strain>
    </source>
</reference>
<keyword evidence="1" id="KW-1133">Transmembrane helix</keyword>
<keyword evidence="2" id="KW-0732">Signal</keyword>
<sequence length="243" mass="26279">MRRKRRLHSAATCVCSLTTQVLACAFLRQTLRSAHAVRPRYCRRPAHCAAAVVWRGSPLGLRSRGFSSPLWAARTKRVPSPFPLPTAPTSLSRPVPAMSMNRPQQHGFTLVELIIFVVVVSLGMAGILLVIQTNVKASADPMERKQAMVLADAVMEEILQKSFARDPSAPVGTNRASFDNVDDYNGKTQADFTDLPAALAGYTLAIAVAPATLETGVSLKKVTVTVARGSASRITMVGYRANY</sequence>
<keyword evidence="1" id="KW-0472">Membrane</keyword>
<dbReference type="AlphaFoldDB" id="A0A515EW70"/>
<keyword evidence="1" id="KW-0812">Transmembrane</keyword>
<name>A0A515EW70_9BURK</name>
<evidence type="ECO:0000256" key="1">
    <source>
        <dbReference type="SAM" id="Phobius"/>
    </source>
</evidence>
<dbReference type="EMBL" id="CP036282">
    <property type="protein sequence ID" value="QDL56914.1"/>
    <property type="molecule type" value="Genomic_DNA"/>
</dbReference>
<feature type="transmembrane region" description="Helical" evidence="1">
    <location>
        <begin position="108"/>
        <end position="131"/>
    </location>
</feature>
<dbReference type="KEGG" id="rhg:EXZ61_21160"/>
<reference evidence="4" key="2">
    <citation type="journal article" date="2020" name="Int. J. Syst. Evol. Microbiol.">
        <title>Genomic insights into a novel species Rhodoferax aquaticus sp. nov., isolated from freshwater.</title>
        <authorList>
            <person name="Li T."/>
            <person name="Zhuo Y."/>
            <person name="Jin C.Z."/>
            <person name="Wu X."/>
            <person name="Ko S.R."/>
            <person name="Jin F.J."/>
            <person name="Ahn C.Y."/>
            <person name="Oh H.M."/>
            <person name="Lee H.G."/>
            <person name="Jin L."/>
        </authorList>
    </citation>
    <scope>NUCLEOTIDE SEQUENCE [LARGE SCALE GENOMIC DNA]</scope>
    <source>
        <strain evidence="4">Gr-4</strain>
    </source>
</reference>
<evidence type="ECO:0000313" key="3">
    <source>
        <dbReference type="EMBL" id="QDL56914.1"/>
    </source>
</evidence>